<protein>
    <submittedName>
        <fullName evidence="2">Uncharacterized protein</fullName>
    </submittedName>
</protein>
<evidence type="ECO:0000256" key="1">
    <source>
        <dbReference type="SAM" id="Coils"/>
    </source>
</evidence>
<accession>A0AAW1GTC1</accession>
<keyword evidence="1" id="KW-0175">Coiled coil</keyword>
<dbReference type="EMBL" id="JBDFQZ010000014">
    <property type="protein sequence ID" value="KAK9666278.1"/>
    <property type="molecule type" value="Genomic_DNA"/>
</dbReference>
<feature type="coiled-coil region" evidence="1">
    <location>
        <begin position="88"/>
        <end position="115"/>
    </location>
</feature>
<organism evidence="2 3">
    <name type="scientific">Saponaria officinalis</name>
    <name type="common">Common soapwort</name>
    <name type="synonym">Lychnis saponaria</name>
    <dbReference type="NCBI Taxonomy" id="3572"/>
    <lineage>
        <taxon>Eukaryota</taxon>
        <taxon>Viridiplantae</taxon>
        <taxon>Streptophyta</taxon>
        <taxon>Embryophyta</taxon>
        <taxon>Tracheophyta</taxon>
        <taxon>Spermatophyta</taxon>
        <taxon>Magnoliopsida</taxon>
        <taxon>eudicotyledons</taxon>
        <taxon>Gunneridae</taxon>
        <taxon>Pentapetalae</taxon>
        <taxon>Caryophyllales</taxon>
        <taxon>Caryophyllaceae</taxon>
        <taxon>Caryophylleae</taxon>
        <taxon>Saponaria</taxon>
    </lineage>
</organism>
<evidence type="ECO:0000313" key="3">
    <source>
        <dbReference type="Proteomes" id="UP001443914"/>
    </source>
</evidence>
<sequence>MRSGGIIANVLESLATMVQLLENNSVQSLSDSQADYLSSTLSNLQIMCFKVHWLVSFVEKAVKLHKSKPLVDSLNKLTDLSSQVKECRAILVDKVAQLTEKENKLKKEMAKVSKLIPFSGQIEFDEPLGSGLT</sequence>
<keyword evidence="3" id="KW-1185">Reference proteome</keyword>
<evidence type="ECO:0000313" key="2">
    <source>
        <dbReference type="EMBL" id="KAK9666278.1"/>
    </source>
</evidence>
<dbReference type="Proteomes" id="UP001443914">
    <property type="component" value="Unassembled WGS sequence"/>
</dbReference>
<name>A0AAW1GTC1_SAPOF</name>
<comment type="caution">
    <text evidence="2">The sequence shown here is derived from an EMBL/GenBank/DDBJ whole genome shotgun (WGS) entry which is preliminary data.</text>
</comment>
<gene>
    <name evidence="2" type="ORF">RND81_14G173600</name>
</gene>
<proteinExistence type="predicted"/>
<reference evidence="2" key="1">
    <citation type="submission" date="2024-03" db="EMBL/GenBank/DDBJ databases">
        <title>WGS assembly of Saponaria officinalis var. Norfolk2.</title>
        <authorList>
            <person name="Jenkins J."/>
            <person name="Shu S."/>
            <person name="Grimwood J."/>
            <person name="Barry K."/>
            <person name="Goodstein D."/>
            <person name="Schmutz J."/>
            <person name="Leebens-Mack J."/>
            <person name="Osbourn A."/>
        </authorList>
    </citation>
    <scope>NUCLEOTIDE SEQUENCE [LARGE SCALE GENOMIC DNA]</scope>
    <source>
        <strain evidence="2">JIC</strain>
    </source>
</reference>
<dbReference type="AlphaFoldDB" id="A0AAW1GTC1"/>